<evidence type="ECO:0000313" key="1">
    <source>
        <dbReference type="EMBL" id="KAG6369202.1"/>
    </source>
</evidence>
<name>A0A8I2YC77_9AGAM</name>
<accession>A0A8I2YC77</accession>
<keyword evidence="2" id="KW-1185">Reference proteome</keyword>
<dbReference type="Proteomes" id="UP000683000">
    <property type="component" value="Unassembled WGS sequence"/>
</dbReference>
<evidence type="ECO:0000313" key="2">
    <source>
        <dbReference type="Proteomes" id="UP000683000"/>
    </source>
</evidence>
<dbReference type="AlphaFoldDB" id="A0A8I2YC77"/>
<organism evidence="1 2">
    <name type="scientific">Boletus reticuloceps</name>
    <dbReference type="NCBI Taxonomy" id="495285"/>
    <lineage>
        <taxon>Eukaryota</taxon>
        <taxon>Fungi</taxon>
        <taxon>Dikarya</taxon>
        <taxon>Basidiomycota</taxon>
        <taxon>Agaricomycotina</taxon>
        <taxon>Agaricomycetes</taxon>
        <taxon>Agaricomycetidae</taxon>
        <taxon>Boletales</taxon>
        <taxon>Boletineae</taxon>
        <taxon>Boletaceae</taxon>
        <taxon>Boletoideae</taxon>
        <taxon>Boletus</taxon>
    </lineage>
</organism>
<dbReference type="OrthoDB" id="3236755at2759"/>
<sequence length="128" mass="14053">MDHADTELLHLLRTSPIAPSPSQITGSIHVFAIDPEWEEDIDMEGAANRELEVQLGSRAKGPIILTEHGPGLNSIVDVLANYLTKFLSSAILKKWVSDLIESANGAYEEAHAIGIMLLRTSWTNCNFL</sequence>
<dbReference type="EMBL" id="JAGFBS010000099">
    <property type="protein sequence ID" value="KAG6369202.1"/>
    <property type="molecule type" value="Genomic_DNA"/>
</dbReference>
<protein>
    <submittedName>
        <fullName evidence="1">Uncharacterized protein</fullName>
    </submittedName>
</protein>
<proteinExistence type="predicted"/>
<gene>
    <name evidence="1" type="ORF">JVT61DRAFT_15633</name>
</gene>
<comment type="caution">
    <text evidence="1">The sequence shown here is derived from an EMBL/GenBank/DDBJ whole genome shotgun (WGS) entry which is preliminary data.</text>
</comment>
<reference evidence="1" key="1">
    <citation type="submission" date="2021-03" db="EMBL/GenBank/DDBJ databases">
        <title>Evolutionary innovations through gain and loss of genes in the ectomycorrhizal Boletales.</title>
        <authorList>
            <person name="Wu G."/>
            <person name="Miyauchi S."/>
            <person name="Morin E."/>
            <person name="Yang Z.-L."/>
            <person name="Xu J."/>
            <person name="Martin F.M."/>
        </authorList>
    </citation>
    <scope>NUCLEOTIDE SEQUENCE</scope>
    <source>
        <strain evidence="1">BR01</strain>
    </source>
</reference>